<dbReference type="CDD" id="cd00367">
    <property type="entry name" value="PTS-HPr_like"/>
    <property type="match status" value="1"/>
</dbReference>
<protein>
    <submittedName>
        <fullName evidence="5">HPr family phosphocarrier protein</fullName>
    </submittedName>
</protein>
<dbReference type="EMBL" id="AP019841">
    <property type="protein sequence ID" value="BBM55599.1"/>
    <property type="molecule type" value="Genomic_DNA"/>
</dbReference>
<feature type="domain" description="HPr" evidence="4">
    <location>
        <begin position="1"/>
        <end position="106"/>
    </location>
</feature>
<evidence type="ECO:0000313" key="5">
    <source>
        <dbReference type="EMBL" id="BBM55599.1"/>
    </source>
</evidence>
<dbReference type="SUPFAM" id="SSF55594">
    <property type="entry name" value="HPr-like"/>
    <property type="match status" value="1"/>
</dbReference>
<name>A0A510KVF7_9FUSO</name>
<sequence>MKEIIVEIKNDQGVHARPSGQIVNIAKKYDVALEIEKVFENEQAENNKEENEKIDGKNVFGVMMLGAGKGEKLRLRAISENGGNPEEEIKLLEELRQLIEINKFFE</sequence>
<evidence type="ECO:0000256" key="1">
    <source>
        <dbReference type="ARBA" id="ARBA00004496"/>
    </source>
</evidence>
<organism evidence="5 6">
    <name type="scientific">Leptotrichia wadei</name>
    <dbReference type="NCBI Taxonomy" id="157687"/>
    <lineage>
        <taxon>Bacteria</taxon>
        <taxon>Fusobacteriati</taxon>
        <taxon>Fusobacteriota</taxon>
        <taxon>Fusobacteriia</taxon>
        <taxon>Fusobacteriales</taxon>
        <taxon>Leptotrichiaceae</taxon>
        <taxon>Leptotrichia</taxon>
    </lineage>
</organism>
<evidence type="ECO:0000256" key="2">
    <source>
        <dbReference type="ARBA" id="ARBA00022490"/>
    </source>
</evidence>
<keyword evidence="3" id="KW-0598">Phosphotransferase system</keyword>
<dbReference type="OrthoDB" id="9809047at2"/>
<dbReference type="Pfam" id="PF00381">
    <property type="entry name" value="PTS-HPr"/>
    <property type="match status" value="1"/>
</dbReference>
<dbReference type="RefSeq" id="WP_147004261.1">
    <property type="nucleotide sequence ID" value="NZ_AP019841.1"/>
</dbReference>
<accession>A0A510KVF7</accession>
<dbReference type="GO" id="GO:0005737">
    <property type="term" value="C:cytoplasm"/>
    <property type="evidence" value="ECO:0007669"/>
    <property type="project" value="UniProtKB-SubCell"/>
</dbReference>
<gene>
    <name evidence="5" type="ORF">JMUB3936_1893</name>
</gene>
<reference evidence="5 6" key="1">
    <citation type="submission" date="2019-07" db="EMBL/GenBank/DDBJ databases">
        <title>Complete Genome Sequence of Leptotrichia wadei Strain JMUB3936.</title>
        <authorList>
            <person name="Watanabe S."/>
            <person name="Cui L."/>
        </authorList>
    </citation>
    <scope>NUCLEOTIDE SEQUENCE [LARGE SCALE GENOMIC DNA]</scope>
    <source>
        <strain evidence="5 6">JMUB3936</strain>
    </source>
</reference>
<dbReference type="PANTHER" id="PTHR33705">
    <property type="entry name" value="PHOSPHOCARRIER PROTEIN HPR"/>
    <property type="match status" value="1"/>
</dbReference>
<dbReference type="GO" id="GO:0009401">
    <property type="term" value="P:phosphoenolpyruvate-dependent sugar phosphotransferase system"/>
    <property type="evidence" value="ECO:0007669"/>
    <property type="project" value="UniProtKB-KW"/>
</dbReference>
<evidence type="ECO:0000259" key="4">
    <source>
        <dbReference type="PROSITE" id="PS51350"/>
    </source>
</evidence>
<dbReference type="Proteomes" id="UP000321944">
    <property type="component" value="Chromosome"/>
</dbReference>
<comment type="subcellular location">
    <subcellularLocation>
        <location evidence="1">Cytoplasm</location>
    </subcellularLocation>
</comment>
<evidence type="ECO:0000313" key="6">
    <source>
        <dbReference type="Proteomes" id="UP000321944"/>
    </source>
</evidence>
<proteinExistence type="predicted"/>
<dbReference type="InterPro" id="IPR035895">
    <property type="entry name" value="HPr-like_sf"/>
</dbReference>
<dbReference type="InterPro" id="IPR050399">
    <property type="entry name" value="HPr"/>
</dbReference>
<dbReference type="Gene3D" id="3.30.1340.10">
    <property type="entry name" value="HPr-like"/>
    <property type="match status" value="1"/>
</dbReference>
<evidence type="ECO:0000256" key="3">
    <source>
        <dbReference type="ARBA" id="ARBA00022683"/>
    </source>
</evidence>
<dbReference type="PROSITE" id="PS51350">
    <property type="entry name" value="PTS_HPR_DOM"/>
    <property type="match status" value="1"/>
</dbReference>
<dbReference type="InterPro" id="IPR000032">
    <property type="entry name" value="HPr-like"/>
</dbReference>
<dbReference type="PRINTS" id="PR00107">
    <property type="entry name" value="PHOSPHOCPHPR"/>
</dbReference>
<keyword evidence="2" id="KW-0963">Cytoplasm</keyword>
<dbReference type="PANTHER" id="PTHR33705:SF2">
    <property type="entry name" value="PHOSPHOCARRIER PROTEIN NPR"/>
    <property type="match status" value="1"/>
</dbReference>
<dbReference type="AlphaFoldDB" id="A0A510KVF7"/>